<protein>
    <recommendedName>
        <fullName evidence="13">THAP-type domain-containing protein</fullName>
    </recommendedName>
</protein>
<dbReference type="SMART" id="SM00692">
    <property type="entry name" value="DM3"/>
    <property type="match status" value="1"/>
</dbReference>
<dbReference type="PANTHER" id="PTHR46600:SF1">
    <property type="entry name" value="THAP DOMAIN-CONTAINING PROTEIN 1"/>
    <property type="match status" value="1"/>
</dbReference>
<organism evidence="14">
    <name type="scientific">Amblyomma aureolatum</name>
    <dbReference type="NCBI Taxonomy" id="187763"/>
    <lineage>
        <taxon>Eukaryota</taxon>
        <taxon>Metazoa</taxon>
        <taxon>Ecdysozoa</taxon>
        <taxon>Arthropoda</taxon>
        <taxon>Chelicerata</taxon>
        <taxon>Arachnida</taxon>
        <taxon>Acari</taxon>
        <taxon>Parasitiformes</taxon>
        <taxon>Ixodida</taxon>
        <taxon>Ixodoidea</taxon>
        <taxon>Ixodidae</taxon>
        <taxon>Amblyomminae</taxon>
        <taxon>Amblyomma</taxon>
    </lineage>
</organism>
<dbReference type="EMBL" id="GFAC01004417">
    <property type="protein sequence ID" value="JAT94771.1"/>
    <property type="molecule type" value="mRNA"/>
</dbReference>
<name>A0A1E1X6T5_9ACAR</name>
<dbReference type="SUPFAM" id="SSF57716">
    <property type="entry name" value="Glucocorticoid receptor-like (DNA-binding domain)"/>
    <property type="match status" value="1"/>
</dbReference>
<evidence type="ECO:0000256" key="2">
    <source>
        <dbReference type="ARBA" id="ARBA00006177"/>
    </source>
</evidence>
<comment type="similarity">
    <text evidence="2">Belongs to the THAP1 family.</text>
</comment>
<proteinExistence type="evidence at transcript level"/>
<feature type="domain" description="THAP-type" evidence="13">
    <location>
        <begin position="2"/>
        <end position="97"/>
    </location>
</feature>
<dbReference type="InterPro" id="IPR026516">
    <property type="entry name" value="THAP1/10"/>
</dbReference>
<evidence type="ECO:0000256" key="9">
    <source>
        <dbReference type="ARBA" id="ARBA00023163"/>
    </source>
</evidence>
<evidence type="ECO:0000256" key="1">
    <source>
        <dbReference type="ARBA" id="ARBA00004642"/>
    </source>
</evidence>
<evidence type="ECO:0000256" key="8">
    <source>
        <dbReference type="ARBA" id="ARBA00023125"/>
    </source>
</evidence>
<keyword evidence="9" id="KW-0804">Transcription</keyword>
<evidence type="ECO:0000256" key="6">
    <source>
        <dbReference type="ARBA" id="ARBA00023015"/>
    </source>
</evidence>
<dbReference type="GO" id="GO:0043565">
    <property type="term" value="F:sequence-specific DNA binding"/>
    <property type="evidence" value="ECO:0007669"/>
    <property type="project" value="InterPro"/>
</dbReference>
<evidence type="ECO:0000256" key="12">
    <source>
        <dbReference type="PROSITE-ProRule" id="PRU00309"/>
    </source>
</evidence>
<keyword evidence="3" id="KW-0479">Metal-binding</keyword>
<dbReference type="Pfam" id="PF05485">
    <property type="entry name" value="THAP"/>
    <property type="match status" value="1"/>
</dbReference>
<evidence type="ECO:0000256" key="4">
    <source>
        <dbReference type="ARBA" id="ARBA00022771"/>
    </source>
</evidence>
<keyword evidence="8 12" id="KW-0238">DNA-binding</keyword>
<feature type="non-terminal residue" evidence="14">
    <location>
        <position position="1"/>
    </location>
</feature>
<reference evidence="14" key="1">
    <citation type="journal article" date="2017" name="Front. Cell. Infect. Microbiol.">
        <title>The Distinct Transcriptional Response of the Midgut of Amblyomma sculptum and Amblyomma aureolatum Ticks to Rickettsia rickettsii Correlates to Their Differences in Susceptibility to Infection.</title>
        <authorList>
            <person name="Martins L.A."/>
            <person name="Galletti M.F.B.M."/>
            <person name="Ribeiro J.M."/>
            <person name="Fujita A."/>
            <person name="Costa F.B."/>
            <person name="Labruna M.B."/>
            <person name="Daffre S."/>
            <person name="Fogaca A.C."/>
        </authorList>
    </citation>
    <scope>NUCLEOTIDE SEQUENCE</scope>
</reference>
<evidence type="ECO:0000256" key="3">
    <source>
        <dbReference type="ARBA" id="ARBA00022723"/>
    </source>
</evidence>
<keyword evidence="11" id="KW-0131">Cell cycle</keyword>
<dbReference type="SMART" id="SM00980">
    <property type="entry name" value="THAP"/>
    <property type="match status" value="1"/>
</dbReference>
<dbReference type="PANTHER" id="PTHR46600">
    <property type="entry name" value="THAP DOMAIN-CONTAINING"/>
    <property type="match status" value="1"/>
</dbReference>
<feature type="non-terminal residue" evidence="14">
    <location>
        <position position="291"/>
    </location>
</feature>
<dbReference type="InterPro" id="IPR006612">
    <property type="entry name" value="THAP_Znf"/>
</dbReference>
<keyword evidence="7" id="KW-0175">Coiled coil</keyword>
<evidence type="ECO:0000256" key="10">
    <source>
        <dbReference type="ARBA" id="ARBA00023242"/>
    </source>
</evidence>
<dbReference type="GO" id="GO:0008270">
    <property type="term" value="F:zinc ion binding"/>
    <property type="evidence" value="ECO:0007669"/>
    <property type="project" value="UniProtKB-KW"/>
</dbReference>
<evidence type="ECO:0000256" key="11">
    <source>
        <dbReference type="ARBA" id="ARBA00023306"/>
    </source>
</evidence>
<dbReference type="Gene3D" id="6.20.210.20">
    <property type="entry name" value="THAP domain"/>
    <property type="match status" value="1"/>
</dbReference>
<keyword evidence="5" id="KW-0862">Zinc</keyword>
<evidence type="ECO:0000313" key="14">
    <source>
        <dbReference type="EMBL" id="JAT94771.1"/>
    </source>
</evidence>
<evidence type="ECO:0000259" key="13">
    <source>
        <dbReference type="PROSITE" id="PS50950"/>
    </source>
</evidence>
<dbReference type="GO" id="GO:0005654">
    <property type="term" value="C:nucleoplasm"/>
    <property type="evidence" value="ECO:0007669"/>
    <property type="project" value="UniProtKB-SubCell"/>
</dbReference>
<keyword evidence="6" id="KW-0805">Transcription regulation</keyword>
<dbReference type="AlphaFoldDB" id="A0A1E1X6T5"/>
<keyword evidence="10" id="KW-0539">Nucleus</keyword>
<accession>A0A1E1X6T5</accession>
<sequence length="291" mass="32800">RRQNHCYAPGCRTGYVHVKGAPKISLFGVPKNEELRKKWEKNLHRADRTLEDTSAVCELHFEPQYVLRDYVHTIEGKEVRIPRGKPILRADAVPTILPNLPTYLSKKTARERPPRKRRGPDHCEIPAKVSCAGSEGAAERDAGTNHQDSLELYSESSLHAQKVPGSSEVSLKFLCCLKTPSEYWSMHKFPNHDGVIYCTSFLTSKGEVKSEKVVMFFHSSSGPNCKIFARGVLLSQCQVMTEKDAEAVLQQTNSVHLCTGTMRQADYQESQLTEKLKTKVLMHHGVYFSSN</sequence>
<keyword evidence="4 12" id="KW-0863">Zinc-finger</keyword>
<evidence type="ECO:0000256" key="7">
    <source>
        <dbReference type="ARBA" id="ARBA00023054"/>
    </source>
</evidence>
<dbReference type="PROSITE" id="PS50950">
    <property type="entry name" value="ZF_THAP"/>
    <property type="match status" value="1"/>
</dbReference>
<dbReference type="InterPro" id="IPR038441">
    <property type="entry name" value="THAP_Znf_sf"/>
</dbReference>
<comment type="subcellular location">
    <subcellularLocation>
        <location evidence="1">Nucleus</location>
        <location evidence="1">Nucleoplasm</location>
    </subcellularLocation>
</comment>
<evidence type="ECO:0000256" key="5">
    <source>
        <dbReference type="ARBA" id="ARBA00022833"/>
    </source>
</evidence>